<name>A0A927F5R4_9BACT</name>
<proteinExistence type="inferred from homology"/>
<evidence type="ECO:0000256" key="2">
    <source>
        <dbReference type="ARBA" id="ARBA00006555"/>
    </source>
</evidence>
<dbReference type="Gene3D" id="3.30.1150.10">
    <property type="match status" value="1"/>
</dbReference>
<dbReference type="Pfam" id="PF03544">
    <property type="entry name" value="TonB_C"/>
    <property type="match status" value="1"/>
</dbReference>
<evidence type="ECO:0000256" key="9">
    <source>
        <dbReference type="ARBA" id="ARBA00023136"/>
    </source>
</evidence>
<dbReference type="GO" id="GO:0055085">
    <property type="term" value="P:transmembrane transport"/>
    <property type="evidence" value="ECO:0007669"/>
    <property type="project" value="InterPro"/>
</dbReference>
<keyword evidence="9" id="KW-0472">Membrane</keyword>
<dbReference type="Proteomes" id="UP000622317">
    <property type="component" value="Unassembled WGS sequence"/>
</dbReference>
<evidence type="ECO:0000256" key="1">
    <source>
        <dbReference type="ARBA" id="ARBA00004383"/>
    </source>
</evidence>
<dbReference type="InterPro" id="IPR006260">
    <property type="entry name" value="TonB/TolA_C"/>
</dbReference>
<gene>
    <name evidence="12" type="ORF">IEN85_05300</name>
</gene>
<dbReference type="NCBIfam" id="TIGR01352">
    <property type="entry name" value="tonB_Cterm"/>
    <property type="match status" value="1"/>
</dbReference>
<keyword evidence="13" id="KW-1185">Reference proteome</keyword>
<comment type="caution">
    <text evidence="12">The sequence shown here is derived from an EMBL/GenBank/DDBJ whole genome shotgun (WGS) entry which is preliminary data.</text>
</comment>
<evidence type="ECO:0000256" key="4">
    <source>
        <dbReference type="ARBA" id="ARBA00022475"/>
    </source>
</evidence>
<evidence type="ECO:0000256" key="7">
    <source>
        <dbReference type="ARBA" id="ARBA00022927"/>
    </source>
</evidence>
<evidence type="ECO:0000313" key="12">
    <source>
        <dbReference type="EMBL" id="MBD5778899.1"/>
    </source>
</evidence>
<feature type="chain" id="PRO_5037364816" evidence="10">
    <location>
        <begin position="28"/>
        <end position="180"/>
    </location>
</feature>
<dbReference type="SUPFAM" id="SSF74653">
    <property type="entry name" value="TolA/TonB C-terminal domain"/>
    <property type="match status" value="1"/>
</dbReference>
<evidence type="ECO:0000313" key="13">
    <source>
        <dbReference type="Proteomes" id="UP000622317"/>
    </source>
</evidence>
<dbReference type="InterPro" id="IPR037682">
    <property type="entry name" value="TonB_C"/>
</dbReference>
<dbReference type="PANTHER" id="PTHR33446:SF2">
    <property type="entry name" value="PROTEIN TONB"/>
    <property type="match status" value="1"/>
</dbReference>
<evidence type="ECO:0000256" key="10">
    <source>
        <dbReference type="SAM" id="SignalP"/>
    </source>
</evidence>
<evidence type="ECO:0000256" key="5">
    <source>
        <dbReference type="ARBA" id="ARBA00022519"/>
    </source>
</evidence>
<organism evidence="12 13">
    <name type="scientific">Pelagicoccus enzymogenes</name>
    <dbReference type="NCBI Taxonomy" id="2773457"/>
    <lineage>
        <taxon>Bacteria</taxon>
        <taxon>Pseudomonadati</taxon>
        <taxon>Verrucomicrobiota</taxon>
        <taxon>Opitutia</taxon>
        <taxon>Puniceicoccales</taxon>
        <taxon>Pelagicoccaceae</taxon>
        <taxon>Pelagicoccus</taxon>
    </lineage>
</organism>
<evidence type="ECO:0000259" key="11">
    <source>
        <dbReference type="PROSITE" id="PS52015"/>
    </source>
</evidence>
<dbReference type="EMBL" id="JACYFG010000006">
    <property type="protein sequence ID" value="MBD5778899.1"/>
    <property type="molecule type" value="Genomic_DNA"/>
</dbReference>
<keyword evidence="7" id="KW-0653">Protein transport</keyword>
<accession>A0A927F5R4</accession>
<evidence type="ECO:0000256" key="3">
    <source>
        <dbReference type="ARBA" id="ARBA00022448"/>
    </source>
</evidence>
<dbReference type="GO" id="GO:0015031">
    <property type="term" value="P:protein transport"/>
    <property type="evidence" value="ECO:0007669"/>
    <property type="project" value="UniProtKB-KW"/>
</dbReference>
<keyword evidence="6" id="KW-0812">Transmembrane</keyword>
<keyword evidence="10" id="KW-0732">Signal</keyword>
<dbReference type="GO" id="GO:0031992">
    <property type="term" value="F:energy transducer activity"/>
    <property type="evidence" value="ECO:0007669"/>
    <property type="project" value="TreeGrafter"/>
</dbReference>
<keyword evidence="8" id="KW-1133">Transmembrane helix</keyword>
<dbReference type="RefSeq" id="WP_191616025.1">
    <property type="nucleotide sequence ID" value="NZ_JACYFG010000006.1"/>
</dbReference>
<dbReference type="InterPro" id="IPR051045">
    <property type="entry name" value="TonB-dependent_transducer"/>
</dbReference>
<sequence>MSTMGTQLRRVAFAALLFSLASLTRLVAETFVSTDGTVYEGSIDYANEREVTIKTSDGGYATTAIADLESESASTVQRWMEANPDLSGVYTVWDTKPSVVRSRTAVTPPQLAAPGFKGLVSLHVILDETGKVSRAAVSKSTHDDLEEAAIDAMRKWSFKPAQVAGKNVKAHIAISFKFEA</sequence>
<feature type="signal peptide" evidence="10">
    <location>
        <begin position="1"/>
        <end position="27"/>
    </location>
</feature>
<keyword evidence="3" id="KW-0813">Transport</keyword>
<dbReference type="GO" id="GO:0098797">
    <property type="term" value="C:plasma membrane protein complex"/>
    <property type="evidence" value="ECO:0007669"/>
    <property type="project" value="TreeGrafter"/>
</dbReference>
<keyword evidence="5" id="KW-0997">Cell inner membrane</keyword>
<evidence type="ECO:0000256" key="6">
    <source>
        <dbReference type="ARBA" id="ARBA00022692"/>
    </source>
</evidence>
<dbReference type="PROSITE" id="PS52015">
    <property type="entry name" value="TONB_CTD"/>
    <property type="match status" value="1"/>
</dbReference>
<dbReference type="AlphaFoldDB" id="A0A927F5R4"/>
<protein>
    <submittedName>
        <fullName evidence="12">Energy transducer TonB</fullName>
    </submittedName>
</protein>
<feature type="domain" description="TonB C-terminal" evidence="11">
    <location>
        <begin position="92"/>
        <end position="180"/>
    </location>
</feature>
<evidence type="ECO:0000256" key="8">
    <source>
        <dbReference type="ARBA" id="ARBA00022989"/>
    </source>
</evidence>
<comment type="subcellular location">
    <subcellularLocation>
        <location evidence="1">Cell inner membrane</location>
        <topology evidence="1">Single-pass membrane protein</topology>
        <orientation evidence="1">Periplasmic side</orientation>
    </subcellularLocation>
</comment>
<dbReference type="PANTHER" id="PTHR33446">
    <property type="entry name" value="PROTEIN TONB-RELATED"/>
    <property type="match status" value="1"/>
</dbReference>
<reference evidence="12" key="1">
    <citation type="submission" date="2020-09" db="EMBL/GenBank/DDBJ databases">
        <title>Pelagicoccus enzymogenes sp. nov. with an EPS production, isolated from marine sediment.</title>
        <authorList>
            <person name="Feng X."/>
        </authorList>
    </citation>
    <scope>NUCLEOTIDE SEQUENCE</scope>
    <source>
        <strain evidence="12">NFK12</strain>
    </source>
</reference>
<comment type="similarity">
    <text evidence="2">Belongs to the TonB family.</text>
</comment>
<keyword evidence="4" id="KW-1003">Cell membrane</keyword>